<sequence>MYAVYNKVFFDWLKIEQTFETELPLLGNFGFVGVCLETGQLQNTVNIPTFRHQGSFCDVVSIKINGYKLTMSGNPSRWGKLENLFGLTTVDACVNCFNSILTELGLPNFTKCTKVFLGQSEDGVKVTKYTDGAIIKELHITENRAVGKGNVEHYLSGLASLNYRNSVARLHSNGQTVDWLSKQGNANLIYPSVYNKAFELELHSLQKIKNKFGEQSSEVKELLKVINYCKDNGVVRFEQKLKSRYLQRENLSYYGLSDFSKLYKLNDEFLNIDKKLQVTAMNFETISETLVNQGVVDNYRSANTTSMYAIQWMHGQVFDLSKRHLQRHRARLRKIGIDIAYKCDVSTFNPVKVIEVRQIKTRVLEIPSWYKIPNYHLKLVA</sequence>
<evidence type="ECO:0000313" key="4">
    <source>
        <dbReference type="Proteomes" id="UP000255417"/>
    </source>
</evidence>
<dbReference type="EMBL" id="UGTA01000001">
    <property type="protein sequence ID" value="SUB58669.1"/>
    <property type="molecule type" value="Genomic_DNA"/>
</dbReference>
<accession>A0A379C926</accession>
<dbReference type="Pfam" id="PF05144">
    <property type="entry name" value="Phage_CRI"/>
    <property type="match status" value="1"/>
</dbReference>
<gene>
    <name evidence="3" type="ORF">NCTC12872_00634</name>
</gene>
<protein>
    <submittedName>
        <fullName evidence="3">Phage X family</fullName>
    </submittedName>
</protein>
<name>A0A379C926_9PAST</name>
<feature type="domain" description="Replication-associated protein G2P N-terminal" evidence="1">
    <location>
        <begin position="10"/>
        <end position="253"/>
    </location>
</feature>
<proteinExistence type="predicted"/>
<dbReference type="GO" id="GO:0006260">
    <property type="term" value="P:DNA replication"/>
    <property type="evidence" value="ECO:0007669"/>
    <property type="project" value="InterPro"/>
</dbReference>
<reference evidence="3 4" key="1">
    <citation type="submission" date="2018-06" db="EMBL/GenBank/DDBJ databases">
        <authorList>
            <consortium name="Pathogen Informatics"/>
            <person name="Doyle S."/>
        </authorList>
    </citation>
    <scope>NUCLEOTIDE SEQUENCE [LARGE SCALE GENOMIC DNA]</scope>
    <source>
        <strain evidence="3 4">NCTC12872</strain>
    </source>
</reference>
<dbReference type="Pfam" id="PF05155">
    <property type="entry name" value="G2P_X_C"/>
    <property type="match status" value="1"/>
</dbReference>
<organism evidence="3 4">
    <name type="scientific">Phocoenobacter uteri</name>
    <dbReference type="NCBI Taxonomy" id="146806"/>
    <lineage>
        <taxon>Bacteria</taxon>
        <taxon>Pseudomonadati</taxon>
        <taxon>Pseudomonadota</taxon>
        <taxon>Gammaproteobacteria</taxon>
        <taxon>Pasteurellales</taxon>
        <taxon>Pasteurellaceae</taxon>
        <taxon>Phocoenobacter</taxon>
    </lineage>
</organism>
<feature type="domain" description="Replication-associated protein G2P C-terminal" evidence="2">
    <location>
        <begin position="290"/>
        <end position="374"/>
    </location>
</feature>
<evidence type="ECO:0000259" key="1">
    <source>
        <dbReference type="Pfam" id="PF05144"/>
    </source>
</evidence>
<dbReference type="Proteomes" id="UP000255417">
    <property type="component" value="Unassembled WGS sequence"/>
</dbReference>
<evidence type="ECO:0000259" key="2">
    <source>
        <dbReference type="Pfam" id="PF05155"/>
    </source>
</evidence>
<dbReference type="AlphaFoldDB" id="A0A379C926"/>
<keyword evidence="4" id="KW-1185">Reference proteome</keyword>
<dbReference type="InterPro" id="IPR022686">
    <property type="entry name" value="G2P_N"/>
</dbReference>
<evidence type="ECO:0000313" key="3">
    <source>
        <dbReference type="EMBL" id="SUB58669.1"/>
    </source>
</evidence>
<dbReference type="InterPro" id="IPR022688">
    <property type="entry name" value="G2P_C"/>
</dbReference>